<gene>
    <name evidence="1" type="ORF">GBAR_LOCUS13372</name>
</gene>
<dbReference type="InterPro" id="IPR029058">
    <property type="entry name" value="AB_hydrolase_fold"/>
</dbReference>
<reference evidence="1" key="1">
    <citation type="submission" date="2023-03" db="EMBL/GenBank/DDBJ databases">
        <authorList>
            <person name="Steffen K."/>
            <person name="Cardenas P."/>
        </authorList>
    </citation>
    <scope>NUCLEOTIDE SEQUENCE</scope>
</reference>
<name>A0AA35WJN1_GEOBA</name>
<proteinExistence type="predicted"/>
<accession>A0AA35WJN1</accession>
<sequence>MSASSEAEREELGYQYSPSRWSTRLPAGMVVDAHSEAIIAATKTARETLQCDLGIEYLEPGGPVLDIYHPQSTSGALGDVVFVWYHGGYWVAFGVGHAGVAAVPLTKHGATVVAVGYTLAPKADMTRIVQECRESAVFLRKRFPDKRILCRGGQLSTHTVRAYQGDHLNDHRLNHRWEREDVPFI</sequence>
<protein>
    <submittedName>
        <fullName evidence="1">Kynurenine formamidase</fullName>
    </submittedName>
</protein>
<comment type="caution">
    <text evidence="1">The sequence shown here is derived from an EMBL/GenBank/DDBJ whole genome shotgun (WGS) entry which is preliminary data.</text>
</comment>
<keyword evidence="2" id="KW-1185">Reference proteome</keyword>
<dbReference type="EMBL" id="CASHTH010001979">
    <property type="protein sequence ID" value="CAI8022854.1"/>
    <property type="molecule type" value="Genomic_DNA"/>
</dbReference>
<dbReference type="SUPFAM" id="SSF53474">
    <property type="entry name" value="alpha/beta-Hydrolases"/>
    <property type="match status" value="1"/>
</dbReference>
<dbReference type="Proteomes" id="UP001174909">
    <property type="component" value="Unassembled WGS sequence"/>
</dbReference>
<dbReference type="Gene3D" id="3.40.50.1820">
    <property type="entry name" value="alpha/beta hydrolase"/>
    <property type="match status" value="1"/>
</dbReference>
<dbReference type="AlphaFoldDB" id="A0AA35WJN1"/>
<evidence type="ECO:0000313" key="1">
    <source>
        <dbReference type="EMBL" id="CAI8022854.1"/>
    </source>
</evidence>
<evidence type="ECO:0000313" key="2">
    <source>
        <dbReference type="Proteomes" id="UP001174909"/>
    </source>
</evidence>
<organism evidence="1 2">
    <name type="scientific">Geodia barretti</name>
    <name type="common">Barrett's horny sponge</name>
    <dbReference type="NCBI Taxonomy" id="519541"/>
    <lineage>
        <taxon>Eukaryota</taxon>
        <taxon>Metazoa</taxon>
        <taxon>Porifera</taxon>
        <taxon>Demospongiae</taxon>
        <taxon>Heteroscleromorpha</taxon>
        <taxon>Tetractinellida</taxon>
        <taxon>Astrophorina</taxon>
        <taxon>Geodiidae</taxon>
        <taxon>Geodia</taxon>
    </lineage>
</organism>